<sequence length="71" mass="7937">MLLNRSANHFGMTATSLQLPQESQVPEKLEAFNRTLARCPDTESNSPAQLDETKGPLSQPTMPKDLDRPER</sequence>
<dbReference type="RefSeq" id="WP_206569873.1">
    <property type="nucleotide sequence ID" value="NZ_JAFKCW010000003.1"/>
</dbReference>
<dbReference type="EMBL" id="JAFKCW010000003">
    <property type="protein sequence ID" value="MBN7801861.1"/>
    <property type="molecule type" value="Genomic_DNA"/>
</dbReference>
<protein>
    <submittedName>
        <fullName evidence="2">Uncharacterized protein</fullName>
    </submittedName>
</protein>
<dbReference type="Proteomes" id="UP000664698">
    <property type="component" value="Unassembled WGS sequence"/>
</dbReference>
<name>A0ABS3BUC1_9BACT</name>
<evidence type="ECO:0000256" key="1">
    <source>
        <dbReference type="SAM" id="MobiDB-lite"/>
    </source>
</evidence>
<reference evidence="2 3" key="1">
    <citation type="submission" date="2021-03" db="EMBL/GenBank/DDBJ databases">
        <title>novel species isolated from a fishpond in China.</title>
        <authorList>
            <person name="Lu H."/>
            <person name="Cai Z."/>
        </authorList>
    </citation>
    <scope>NUCLEOTIDE SEQUENCE [LARGE SCALE GENOMIC DNA]</scope>
    <source>
        <strain evidence="2 3">JCM 31546</strain>
    </source>
</reference>
<proteinExistence type="predicted"/>
<evidence type="ECO:0000313" key="3">
    <source>
        <dbReference type="Proteomes" id="UP000664698"/>
    </source>
</evidence>
<evidence type="ECO:0000313" key="2">
    <source>
        <dbReference type="EMBL" id="MBN7801861.1"/>
    </source>
</evidence>
<feature type="region of interest" description="Disordered" evidence="1">
    <location>
        <begin position="36"/>
        <end position="71"/>
    </location>
</feature>
<organism evidence="2 3">
    <name type="scientific">Algoriphagus aestuariicola</name>
    <dbReference type="NCBI Taxonomy" id="1852016"/>
    <lineage>
        <taxon>Bacteria</taxon>
        <taxon>Pseudomonadati</taxon>
        <taxon>Bacteroidota</taxon>
        <taxon>Cytophagia</taxon>
        <taxon>Cytophagales</taxon>
        <taxon>Cyclobacteriaceae</taxon>
        <taxon>Algoriphagus</taxon>
    </lineage>
</organism>
<accession>A0ABS3BUC1</accession>
<keyword evidence="3" id="KW-1185">Reference proteome</keyword>
<comment type="caution">
    <text evidence="2">The sequence shown here is derived from an EMBL/GenBank/DDBJ whole genome shotgun (WGS) entry which is preliminary data.</text>
</comment>
<gene>
    <name evidence="2" type="ORF">J0A67_13385</name>
</gene>